<organism evidence="4">
    <name type="scientific">Echinococcus granulosus</name>
    <name type="common">Hydatid tapeworm</name>
    <dbReference type="NCBI Taxonomy" id="6210"/>
    <lineage>
        <taxon>Eukaryota</taxon>
        <taxon>Metazoa</taxon>
        <taxon>Spiralia</taxon>
        <taxon>Lophotrochozoa</taxon>
        <taxon>Platyhelminthes</taxon>
        <taxon>Cestoda</taxon>
        <taxon>Eucestoda</taxon>
        <taxon>Cyclophyllidea</taxon>
        <taxon>Taeniidae</taxon>
        <taxon>Echinococcus</taxon>
        <taxon>Echinococcus granulosus group</taxon>
    </lineage>
</organism>
<dbReference type="PANTHER" id="PTHR10663:SF376">
    <property type="entry name" value="PH AND SEC7 DOMAIN-CONTAINING PROTEIN"/>
    <property type="match status" value="1"/>
</dbReference>
<evidence type="ECO:0000313" key="4">
    <source>
        <dbReference type="EMBL" id="CDS21474.1"/>
    </source>
</evidence>
<dbReference type="InterPro" id="IPR041681">
    <property type="entry name" value="PH_9"/>
</dbReference>
<evidence type="ECO:0000256" key="1">
    <source>
        <dbReference type="SAM" id="MobiDB-lite"/>
    </source>
</evidence>
<dbReference type="SUPFAM" id="SSF48425">
    <property type="entry name" value="Sec7 domain"/>
    <property type="match status" value="1"/>
</dbReference>
<feature type="domain" description="PH" evidence="2">
    <location>
        <begin position="619"/>
        <end position="865"/>
    </location>
</feature>
<feature type="region of interest" description="Disordered" evidence="1">
    <location>
        <begin position="1"/>
        <end position="126"/>
    </location>
</feature>
<feature type="compositionally biased region" description="Low complexity" evidence="1">
    <location>
        <begin position="721"/>
        <end position="735"/>
    </location>
</feature>
<accession>A0A068WUV3</accession>
<feature type="compositionally biased region" description="Low complexity" evidence="1">
    <location>
        <begin position="214"/>
        <end position="235"/>
    </location>
</feature>
<dbReference type="Gene3D" id="2.30.29.30">
    <property type="entry name" value="Pleckstrin-homology domain (PH domain)/Phosphotyrosine-binding domain (PTB)"/>
    <property type="match status" value="1"/>
</dbReference>
<name>A0A068WUV3_ECHGR</name>
<feature type="domain" description="SEC7" evidence="3">
    <location>
        <begin position="271"/>
        <end position="451"/>
    </location>
</feature>
<dbReference type="CDD" id="cd00171">
    <property type="entry name" value="Sec7"/>
    <property type="match status" value="1"/>
</dbReference>
<evidence type="ECO:0000259" key="2">
    <source>
        <dbReference type="PROSITE" id="PS50003"/>
    </source>
</evidence>
<dbReference type="WBParaSite" id="EgrG_000189200">
    <property type="protein sequence ID" value="EgrG_000189200"/>
    <property type="gene ID" value="EgrG_000189200"/>
</dbReference>
<dbReference type="Pfam" id="PF01369">
    <property type="entry name" value="Sec7"/>
    <property type="match status" value="1"/>
</dbReference>
<dbReference type="SMART" id="SM00222">
    <property type="entry name" value="Sec7"/>
    <property type="match status" value="1"/>
</dbReference>
<feature type="compositionally biased region" description="Basic and acidic residues" evidence="1">
    <location>
        <begin position="188"/>
        <end position="203"/>
    </location>
</feature>
<feature type="compositionally biased region" description="Low complexity" evidence="1">
    <location>
        <begin position="243"/>
        <end position="264"/>
    </location>
</feature>
<dbReference type="InterPro" id="IPR000904">
    <property type="entry name" value="Sec7_dom"/>
</dbReference>
<reference evidence="4" key="2">
    <citation type="submission" date="2014-06" db="EMBL/GenBank/DDBJ databases">
        <authorList>
            <person name="Aslett M."/>
        </authorList>
    </citation>
    <scope>NUCLEOTIDE SEQUENCE</scope>
</reference>
<evidence type="ECO:0000313" key="5">
    <source>
        <dbReference type="Proteomes" id="UP000492820"/>
    </source>
</evidence>
<dbReference type="Pfam" id="PF15410">
    <property type="entry name" value="PH_9"/>
    <property type="match status" value="2"/>
</dbReference>
<dbReference type="AlphaFoldDB" id="A0A068WUV3"/>
<dbReference type="SUPFAM" id="SSF50729">
    <property type="entry name" value="PH domain-like"/>
    <property type="match status" value="1"/>
</dbReference>
<dbReference type="OrthoDB" id="6277118at2759"/>
<dbReference type="InterPro" id="IPR035999">
    <property type="entry name" value="Sec7_dom_sf"/>
</dbReference>
<dbReference type="PROSITE" id="PS50190">
    <property type="entry name" value="SEC7"/>
    <property type="match status" value="1"/>
</dbReference>
<feature type="compositionally biased region" description="Basic and acidic residues" evidence="1">
    <location>
        <begin position="69"/>
        <end position="84"/>
    </location>
</feature>
<proteinExistence type="predicted"/>
<sequence length="1217" mass="131493">MENGLTEVHLVSLPSEVKSLKLVDTNHPNNKDSGDASSSRTPSPTKKCHEMMFIDDGTASSSSSSATSTKEREKQRHTSGDTDRQVNTLQCRLIEPPPSLPPLPPPPPPPPPPISSEVCERSPASSRRLPTVVVLGYQRVVAESQAAAERMHQQQQLLRQSTHPTDCPLTLSIGSSGLIDHGVPASPHGRDNRVRCPPPDDLHYLAQPPPPQSSPTNTSNDTTISPVVSSPQSPLASPPPPITLQGAASSDQSVSNSPLSSSPPDVGPLWPMIGPKAVAEDAESIAESVYHQPPKAADRSAAYRLARRLFTLDGFKISDVAKHLCKRNDFSQLVGEEFASFFDFTDQTLDTALRHFMTKFALTGESQERERILFHFSRRYVACNPGDFVSDDACHTLVCALMLLNTDLHSQSVTRKMSCQEFVSNLMELNNGENGYSVDELKRLYDAFKQEPLRWPVVEMPTFNLMYGGPPMGPVSSMLSTGLYGFGMNGATTPNGVGFVPPPASTVVSSPNLPAPSSASIGSGLSSGQSAPPYWQTAEPSLLAAWTTAAAAAAAGSGGSGGGAGGGYLRQAVFTSQAVLANSSSVGAANNNNSTESGGDLLKLFTNPFADMPKDISAREYMRGFVMRKCVMESYGKRTAMGKRGWKLFYARLRDLMLYLYKDAETAATATRTEEMVLSYMKQVYRFQLHCQHLRFYHEHQQRLQASLTSPAPPVSNPPKSGDSSSFTESTESASKMNDEKVEVVEGVENTDEVVEGRKKGEINSGQSPPPPLQTPKSNGAPTMPSVLEQQLAAAAFQLPPPPPPPPPPEAIICIAHAFACVAEDYVKKPNVFRLKTKDGSEYLMQVNDAKELEYWVDKINYVAGLLSAPSLPSAVGSDQTFHRPILPAGVTHLGLHEQLEGHQKLILELAGDLAELKRRRMSAPSQPNLTYLSREPSAPSPAPSSKSDSSAVTVVSESEVNQQLQQPPSSQLSYIPDSVLKSLQPSTAATLPSFATHQPERSLSSAFSTASLGRRRKKNFNALRGGTGSELAAQRAELDERVAFLEYELVRYKTYSHLLEAELTRLQRLPPPQTQSSPQPPSSLPVYGASPQIRGFWQVCGSADLLEEPSGSDGGGGGGLTTVVAGLPPPPKRSYGSSMGISSSGGMRQSRSHRMQYRQYQMQRRQQQFYSPGPSLLTSATVQNTHAEEETTPTTEAVEITSQGQENSLTAFYEVI</sequence>
<dbReference type="EMBL" id="LK028583">
    <property type="protein sequence ID" value="CDS21474.1"/>
    <property type="molecule type" value="Genomic_DNA"/>
</dbReference>
<dbReference type="PANTHER" id="PTHR10663">
    <property type="entry name" value="GUANYL-NUCLEOTIDE EXCHANGE FACTOR"/>
    <property type="match status" value="1"/>
</dbReference>
<dbReference type="InterPro" id="IPR011993">
    <property type="entry name" value="PH-like_dom_sf"/>
</dbReference>
<reference evidence="4 5" key="1">
    <citation type="journal article" date="2013" name="Nature">
        <title>The genomes of four tapeworm species reveal adaptations to parasitism.</title>
        <authorList>
            <person name="Tsai I.J."/>
            <person name="Zarowiecki M."/>
            <person name="Holroyd N."/>
            <person name="Garciarrubio A."/>
            <person name="Sanchez-Flores A."/>
            <person name="Brooks K.L."/>
            <person name="Tracey A."/>
            <person name="Bobes R.J."/>
            <person name="Fragoso G."/>
            <person name="Sciutto E."/>
            <person name="Aslett M."/>
            <person name="Beasley H."/>
            <person name="Bennett H.M."/>
            <person name="Cai J."/>
            <person name="Camicia F."/>
            <person name="Clark R."/>
            <person name="Cucher M."/>
            <person name="De Silva N."/>
            <person name="Day T.A."/>
            <person name="Deplazes P."/>
            <person name="Estrada K."/>
            <person name="Fernandez C."/>
            <person name="Holland P.W."/>
            <person name="Hou J."/>
            <person name="Hu S."/>
            <person name="Huckvale T."/>
            <person name="Hung S.S."/>
            <person name="Kamenetzky L."/>
            <person name="Keane J.A."/>
            <person name="Kiss F."/>
            <person name="Koziol U."/>
            <person name="Lambert O."/>
            <person name="Liu K."/>
            <person name="Luo X."/>
            <person name="Luo Y."/>
            <person name="Macchiaroli N."/>
            <person name="Nichol S."/>
            <person name="Paps J."/>
            <person name="Parkinson J."/>
            <person name="Pouchkina-Stantcheva N."/>
            <person name="Riddiford N."/>
            <person name="Rosenzvit M."/>
            <person name="Salinas G."/>
            <person name="Wasmuth J.D."/>
            <person name="Zamanian M."/>
            <person name="Zheng Y."/>
            <person name="Cai X."/>
            <person name="Soberon X."/>
            <person name="Olson P.D."/>
            <person name="Laclette J.P."/>
            <person name="Brehm K."/>
            <person name="Berriman M."/>
            <person name="Garciarrubio A."/>
            <person name="Bobes R.J."/>
            <person name="Fragoso G."/>
            <person name="Sanchez-Flores A."/>
            <person name="Estrada K."/>
            <person name="Cevallos M.A."/>
            <person name="Morett E."/>
            <person name="Gonzalez V."/>
            <person name="Portillo T."/>
            <person name="Ochoa-Leyva A."/>
            <person name="Jose M.V."/>
            <person name="Sciutto E."/>
            <person name="Landa A."/>
            <person name="Jimenez L."/>
            <person name="Valdes V."/>
            <person name="Carrero J.C."/>
            <person name="Larralde C."/>
            <person name="Morales-Montor J."/>
            <person name="Limon-Lason J."/>
            <person name="Soberon X."/>
            <person name="Laclette J.P."/>
        </authorList>
    </citation>
    <scope>NUCLEOTIDE SEQUENCE [LARGE SCALE GENOMIC DNA]</scope>
</reference>
<feature type="region of interest" description="Disordered" evidence="1">
    <location>
        <begin position="705"/>
        <end position="784"/>
    </location>
</feature>
<evidence type="ECO:0000313" key="6">
    <source>
        <dbReference type="WBParaSite" id="EgrG_000189200"/>
    </source>
</evidence>
<dbReference type="GO" id="GO:0005085">
    <property type="term" value="F:guanyl-nucleotide exchange factor activity"/>
    <property type="evidence" value="ECO:0007669"/>
    <property type="project" value="InterPro"/>
</dbReference>
<dbReference type="PROSITE" id="PS50003">
    <property type="entry name" value="PH_DOMAIN"/>
    <property type="match status" value="1"/>
</dbReference>
<feature type="region of interest" description="Disordered" evidence="1">
    <location>
        <begin position="922"/>
        <end position="973"/>
    </location>
</feature>
<dbReference type="Gene3D" id="1.10.1000.11">
    <property type="entry name" value="Arf Nucleotide-binding Site Opener,domain 2"/>
    <property type="match status" value="1"/>
</dbReference>
<dbReference type="Proteomes" id="UP000492820">
    <property type="component" value="Unassembled WGS sequence"/>
</dbReference>
<gene>
    <name evidence="4" type="ORF">EgrG_000189200</name>
</gene>
<protein>
    <submittedName>
        <fullName evidence="4 6">PH and SEC7 domain containing protein 3</fullName>
    </submittedName>
</protein>
<dbReference type="InterPro" id="IPR023394">
    <property type="entry name" value="Sec7_C_sf"/>
</dbReference>
<dbReference type="InterPro" id="IPR001849">
    <property type="entry name" value="PH_domain"/>
</dbReference>
<dbReference type="SMART" id="SM00233">
    <property type="entry name" value="PH"/>
    <property type="match status" value="1"/>
</dbReference>
<reference evidence="6" key="3">
    <citation type="submission" date="2020-10" db="UniProtKB">
        <authorList>
            <consortium name="WormBaseParasite"/>
        </authorList>
    </citation>
    <scope>IDENTIFICATION</scope>
</reference>
<feature type="compositionally biased region" description="Low complexity" evidence="1">
    <location>
        <begin position="58"/>
        <end position="68"/>
    </location>
</feature>
<evidence type="ECO:0000259" key="3">
    <source>
        <dbReference type="PROSITE" id="PS50190"/>
    </source>
</evidence>
<dbReference type="GO" id="GO:0032012">
    <property type="term" value="P:regulation of ARF protein signal transduction"/>
    <property type="evidence" value="ECO:0007669"/>
    <property type="project" value="InterPro"/>
</dbReference>
<feature type="compositionally biased region" description="Low complexity" evidence="1">
    <location>
        <begin position="944"/>
        <end position="973"/>
    </location>
</feature>
<feature type="compositionally biased region" description="Polar residues" evidence="1">
    <location>
        <begin position="35"/>
        <end position="44"/>
    </location>
</feature>
<feature type="compositionally biased region" description="Pro residues" evidence="1">
    <location>
        <begin position="95"/>
        <end position="114"/>
    </location>
</feature>
<feature type="region of interest" description="Disordered" evidence="1">
    <location>
        <begin position="178"/>
        <end position="271"/>
    </location>
</feature>